<dbReference type="Proteomes" id="UP001208186">
    <property type="component" value="Unassembled WGS sequence"/>
</dbReference>
<feature type="non-terminal residue" evidence="2">
    <location>
        <position position="1"/>
    </location>
</feature>
<comment type="caution">
    <text evidence="2">The sequence shown here is derived from an EMBL/GenBank/DDBJ whole genome shotgun (WGS) entry which is preliminary data.</text>
</comment>
<evidence type="ECO:0000313" key="3">
    <source>
        <dbReference type="Proteomes" id="UP001208186"/>
    </source>
</evidence>
<name>A0ABT2Q3A7_9EURY</name>
<reference evidence="3" key="1">
    <citation type="submission" date="2023-07" db="EMBL/GenBank/DDBJ databases">
        <title>Enrichment on poylsaccharides allowed isolation of novel metabolic and taxonomic groups of Haloarchaea.</title>
        <authorList>
            <person name="Sorokin D.Y."/>
            <person name="Elcheninov A.G."/>
            <person name="Khizhniak T.V."/>
            <person name="Kolganova T.V."/>
            <person name="Kublanov I.V."/>
        </authorList>
    </citation>
    <scope>NUCLEOTIDE SEQUENCE [LARGE SCALE GENOMIC DNA]</scope>
    <source>
        <strain evidence="3">HArc-curdl5-1</strain>
    </source>
</reference>
<feature type="region of interest" description="Disordered" evidence="1">
    <location>
        <begin position="1"/>
        <end position="31"/>
    </location>
</feature>
<evidence type="ECO:0000313" key="2">
    <source>
        <dbReference type="EMBL" id="MCU4718352.1"/>
    </source>
</evidence>
<proteinExistence type="predicted"/>
<dbReference type="EMBL" id="JAOPKC010000009">
    <property type="protein sequence ID" value="MCU4718352.1"/>
    <property type="molecule type" value="Genomic_DNA"/>
</dbReference>
<keyword evidence="3" id="KW-1185">Reference proteome</keyword>
<protein>
    <submittedName>
        <fullName evidence="2">Uncharacterized protein</fullName>
    </submittedName>
</protein>
<accession>A0ABT2Q3A7</accession>
<evidence type="ECO:0000256" key="1">
    <source>
        <dbReference type="SAM" id="MobiDB-lite"/>
    </source>
</evidence>
<sequence>FENVSAANPATKHSKSSSKPHYDATNNRLPKSVHRIIEADVTGSSETACRLVMTRELCSLEPLDPEAVDTSPE</sequence>
<gene>
    <name evidence="2" type="ORF">OB916_09795</name>
</gene>
<organism evidence="2 3">
    <name type="scientific">Halapricum hydrolyticum</name>
    <dbReference type="NCBI Taxonomy" id="2979991"/>
    <lineage>
        <taxon>Archaea</taxon>
        <taxon>Methanobacteriati</taxon>
        <taxon>Methanobacteriota</taxon>
        <taxon>Stenosarchaea group</taxon>
        <taxon>Halobacteria</taxon>
        <taxon>Halobacteriales</taxon>
        <taxon>Haloarculaceae</taxon>
        <taxon>Halapricum</taxon>
    </lineage>
</organism>
<dbReference type="RefSeq" id="WP_315909107.1">
    <property type="nucleotide sequence ID" value="NZ_JAOPKC010000009.1"/>
</dbReference>